<sequence>MYKIKPPRPSCNTTECSKGTKCVMIEPTSSHGWPAPKCIPSDCHTPCAMMCSGKKSCVWVPNGKKQCPKPDCRIVSTSPYPPVDGPPS</sequence>
<dbReference type="AlphaFoldDB" id="A0A0B1SYZ7"/>
<reference evidence="1 2" key="1">
    <citation type="submission" date="2014-03" db="EMBL/GenBank/DDBJ databases">
        <title>Draft genome of the hookworm Oesophagostomum dentatum.</title>
        <authorList>
            <person name="Mitreva M."/>
        </authorList>
    </citation>
    <scope>NUCLEOTIDE SEQUENCE [LARGE SCALE GENOMIC DNA]</scope>
    <source>
        <strain evidence="1 2">OD-Hann</strain>
    </source>
</reference>
<name>A0A0B1SYZ7_OESDE</name>
<organism evidence="1 2">
    <name type="scientific">Oesophagostomum dentatum</name>
    <name type="common">Nodular worm</name>
    <dbReference type="NCBI Taxonomy" id="61180"/>
    <lineage>
        <taxon>Eukaryota</taxon>
        <taxon>Metazoa</taxon>
        <taxon>Ecdysozoa</taxon>
        <taxon>Nematoda</taxon>
        <taxon>Chromadorea</taxon>
        <taxon>Rhabditida</taxon>
        <taxon>Rhabditina</taxon>
        <taxon>Rhabditomorpha</taxon>
        <taxon>Strongyloidea</taxon>
        <taxon>Strongylidae</taxon>
        <taxon>Oesophagostomum</taxon>
    </lineage>
</organism>
<dbReference type="EMBL" id="KN553299">
    <property type="protein sequence ID" value="KHJ90179.1"/>
    <property type="molecule type" value="Genomic_DNA"/>
</dbReference>
<protein>
    <submittedName>
        <fullName evidence="1">Uncharacterized protein</fullName>
    </submittedName>
</protein>
<proteinExistence type="predicted"/>
<dbReference type="Proteomes" id="UP000053660">
    <property type="component" value="Unassembled WGS sequence"/>
</dbReference>
<evidence type="ECO:0000313" key="1">
    <source>
        <dbReference type="EMBL" id="KHJ90179.1"/>
    </source>
</evidence>
<evidence type="ECO:0000313" key="2">
    <source>
        <dbReference type="Proteomes" id="UP000053660"/>
    </source>
</evidence>
<gene>
    <name evidence="1" type="ORF">OESDEN_09980</name>
</gene>
<keyword evidence="2" id="KW-1185">Reference proteome</keyword>
<accession>A0A0B1SYZ7</accession>